<evidence type="ECO:0000313" key="5">
    <source>
        <dbReference type="Proteomes" id="UP000759131"/>
    </source>
</evidence>
<dbReference type="InterPro" id="IPR000859">
    <property type="entry name" value="CUB_dom"/>
</dbReference>
<dbReference type="SMART" id="SM00042">
    <property type="entry name" value="CUB"/>
    <property type="match status" value="1"/>
</dbReference>
<comment type="caution">
    <text evidence="2">Lacks conserved residue(s) required for the propagation of feature annotation.</text>
</comment>
<dbReference type="Gene3D" id="2.60.120.290">
    <property type="entry name" value="Spermadhesin, CUB domain"/>
    <property type="match status" value="1"/>
</dbReference>
<dbReference type="AlphaFoldDB" id="A0A7R9PXJ2"/>
<dbReference type="Pfam" id="PF00431">
    <property type="entry name" value="CUB"/>
    <property type="match status" value="1"/>
</dbReference>
<dbReference type="InterPro" id="IPR035914">
    <property type="entry name" value="Sperma_CUB_dom_sf"/>
</dbReference>
<accession>A0A7R9PXJ2</accession>
<dbReference type="EMBL" id="OC856898">
    <property type="protein sequence ID" value="CAD7624438.1"/>
    <property type="molecule type" value="Genomic_DNA"/>
</dbReference>
<gene>
    <name evidence="4" type="ORF">OSB1V03_LOCUS4883</name>
</gene>
<dbReference type="Proteomes" id="UP000759131">
    <property type="component" value="Unassembled WGS sequence"/>
</dbReference>
<reference evidence="4" key="1">
    <citation type="submission" date="2020-11" db="EMBL/GenBank/DDBJ databases">
        <authorList>
            <person name="Tran Van P."/>
        </authorList>
    </citation>
    <scope>NUCLEOTIDE SEQUENCE</scope>
</reference>
<dbReference type="CDD" id="cd00041">
    <property type="entry name" value="CUB"/>
    <property type="match status" value="1"/>
</dbReference>
<dbReference type="SUPFAM" id="SSF49854">
    <property type="entry name" value="Spermadhesin, CUB domain"/>
    <property type="match status" value="1"/>
</dbReference>
<dbReference type="GO" id="GO:0005886">
    <property type="term" value="C:plasma membrane"/>
    <property type="evidence" value="ECO:0007669"/>
    <property type="project" value="TreeGrafter"/>
</dbReference>
<name>A0A7R9PXJ2_9ACAR</name>
<dbReference type="PANTHER" id="PTHR47537:SF2">
    <property type="entry name" value="CUBILIN"/>
    <property type="match status" value="1"/>
</dbReference>
<evidence type="ECO:0000313" key="4">
    <source>
        <dbReference type="EMBL" id="CAD7624438.1"/>
    </source>
</evidence>
<dbReference type="OrthoDB" id="6369184at2759"/>
<protein>
    <recommendedName>
        <fullName evidence="3">CUB domain-containing protein</fullName>
    </recommendedName>
</protein>
<dbReference type="PROSITE" id="PS01180">
    <property type="entry name" value="CUB"/>
    <property type="match status" value="1"/>
</dbReference>
<feature type="domain" description="CUB" evidence="3">
    <location>
        <begin position="17"/>
        <end position="138"/>
    </location>
</feature>
<dbReference type="EMBL" id="CAJPIZ010002323">
    <property type="protein sequence ID" value="CAG2104868.1"/>
    <property type="molecule type" value="Genomic_DNA"/>
</dbReference>
<evidence type="ECO:0000256" key="2">
    <source>
        <dbReference type="PROSITE-ProRule" id="PRU00059"/>
    </source>
</evidence>
<dbReference type="InterPro" id="IPR053207">
    <property type="entry name" value="Non-NMDA_GluR_Accessory"/>
</dbReference>
<keyword evidence="5" id="KW-1185">Reference proteome</keyword>
<proteinExistence type="predicted"/>
<evidence type="ECO:0000259" key="3">
    <source>
        <dbReference type="PROSITE" id="PS01180"/>
    </source>
</evidence>
<dbReference type="PANTHER" id="PTHR47537">
    <property type="entry name" value="CUBILIN"/>
    <property type="match status" value="1"/>
</dbReference>
<evidence type="ECO:0000256" key="1">
    <source>
        <dbReference type="ARBA" id="ARBA00023157"/>
    </source>
</evidence>
<keyword evidence="1" id="KW-1015">Disulfide bond</keyword>
<sequence>MCCSSPVLFVTQIAVSCDQTFDSRLSRNGTFTSPNFPDPYPANVHCKYHFNGQGKERVQILFTDFDLYRPDDTSRDCDAADIVMVFITINGQKERVDNFCGNDLPPQLMSNGPSLSAEFKSMHSTDYVKGFRAIYRFVTTIDSCFVG</sequence>
<organism evidence="4">
    <name type="scientific">Medioppia subpectinata</name>
    <dbReference type="NCBI Taxonomy" id="1979941"/>
    <lineage>
        <taxon>Eukaryota</taxon>
        <taxon>Metazoa</taxon>
        <taxon>Ecdysozoa</taxon>
        <taxon>Arthropoda</taxon>
        <taxon>Chelicerata</taxon>
        <taxon>Arachnida</taxon>
        <taxon>Acari</taxon>
        <taxon>Acariformes</taxon>
        <taxon>Sarcoptiformes</taxon>
        <taxon>Oribatida</taxon>
        <taxon>Brachypylina</taxon>
        <taxon>Oppioidea</taxon>
        <taxon>Oppiidae</taxon>
        <taxon>Medioppia</taxon>
    </lineage>
</organism>